<name>A2SGX0_METPP</name>
<dbReference type="KEGG" id="mpt:Mpe_A1851"/>
<keyword evidence="2" id="KW-1185">Reference proteome</keyword>
<dbReference type="Proteomes" id="UP000000366">
    <property type="component" value="Chromosome"/>
</dbReference>
<reference evidence="1 2" key="1">
    <citation type="journal article" date="2007" name="J. Bacteriol.">
        <title>Whole-genome analysis of the methyl tert-butyl ether-degrading beta-proteobacterium Methylibium petroleiphilum PM1.</title>
        <authorList>
            <person name="Kane S.R."/>
            <person name="Chakicherla A.Y."/>
            <person name="Chain P.S.G."/>
            <person name="Schmidt R."/>
            <person name="Shin M.W."/>
            <person name="Legler T.C."/>
            <person name="Scow K.M."/>
            <person name="Larimer F.W."/>
            <person name="Lucas S.M."/>
            <person name="Richardson P.M."/>
            <person name="Hristova K.R."/>
        </authorList>
    </citation>
    <scope>NUCLEOTIDE SEQUENCE [LARGE SCALE GENOMIC DNA]</scope>
    <source>
        <strain evidence="2">ATCC BAA-1232 / LMG 22953 / PM1</strain>
    </source>
</reference>
<evidence type="ECO:0000313" key="2">
    <source>
        <dbReference type="Proteomes" id="UP000000366"/>
    </source>
</evidence>
<proteinExistence type="predicted"/>
<protein>
    <submittedName>
        <fullName evidence="1">Uncharacterized protein</fullName>
    </submittedName>
</protein>
<accession>A2SGX0</accession>
<dbReference type="EMBL" id="CP000555">
    <property type="protein sequence ID" value="ABM94809.1"/>
    <property type="molecule type" value="Genomic_DNA"/>
</dbReference>
<dbReference type="AlphaFoldDB" id="A2SGX0"/>
<dbReference type="HOGENOM" id="CLU_2423561_0_0_4"/>
<sequence>MAVAVDVLPRAQLGRLRLALETPQDKRRNDRDRDADRDRLRGAAHFLRRRNWPFFLRGGSRFAMVVFLTWCAAGRGREPAPAGLDAARLGA</sequence>
<organism evidence="1 2">
    <name type="scientific">Methylibium petroleiphilum (strain ATCC BAA-1232 / LMG 22953 / PM1)</name>
    <dbReference type="NCBI Taxonomy" id="420662"/>
    <lineage>
        <taxon>Bacteria</taxon>
        <taxon>Pseudomonadati</taxon>
        <taxon>Pseudomonadota</taxon>
        <taxon>Betaproteobacteria</taxon>
        <taxon>Burkholderiales</taxon>
        <taxon>Sphaerotilaceae</taxon>
        <taxon>Methylibium</taxon>
    </lineage>
</organism>
<gene>
    <name evidence="1" type="ordered locus">Mpe_A1851</name>
</gene>
<evidence type="ECO:0000313" key="1">
    <source>
        <dbReference type="EMBL" id="ABM94809.1"/>
    </source>
</evidence>